<comment type="caution">
    <text evidence="1">The sequence shown here is derived from an EMBL/GenBank/DDBJ whole genome shotgun (WGS) entry which is preliminary data.</text>
</comment>
<evidence type="ECO:0000313" key="2">
    <source>
        <dbReference type="Proteomes" id="UP001140074"/>
    </source>
</evidence>
<reference evidence="1" key="1">
    <citation type="submission" date="2022-07" db="EMBL/GenBank/DDBJ databases">
        <title>Phylogenomic reconstructions and comparative analyses of Kickxellomycotina fungi.</title>
        <authorList>
            <person name="Reynolds N.K."/>
            <person name="Stajich J.E."/>
            <person name="Barry K."/>
            <person name="Grigoriev I.V."/>
            <person name="Crous P."/>
            <person name="Smith M.E."/>
        </authorList>
    </citation>
    <scope>NUCLEOTIDE SEQUENCE</scope>
    <source>
        <strain evidence="1">RSA 476</strain>
    </source>
</reference>
<dbReference type="PANTHER" id="PTHR21678">
    <property type="entry name" value="GROWTH INHIBITION AND DIFFERENTIATION RELATED PROTEIN 88"/>
    <property type="match status" value="1"/>
</dbReference>
<dbReference type="Gene3D" id="3.30.70.330">
    <property type="match status" value="2"/>
</dbReference>
<sequence>MDPTTPEQHAQIRDALSATLAFKPLVAQEAFLKFPAATDEADDLTQSTMRRFRSLSMNTKERVAWSEDTVKRKYPTDKTIELCQFSSDFETADLNQMLEPYQHTRCERGGYRIKWLNDTRALAVFRRAETAQRVLDDLGGSRLVKTKNYVFQPGDLADFNKKYSGDDAADGSIDIPSNSTSAAVSVSTSEAGTPYPGFDEEHIRYKYRPEVTVELHDFANPLETTDLQNLFVPYKRDDNIVRIKWFNRNRALAWFTNPLLASEALDNLRTCEYLHVKPYAFDIADMKYFNPDYKMAEISAGGIARRRTISGGSGLARRNTVSGASHYHRGQLFASAVGYSAAVPAIPAIYGGAHNNGSLSQTTSAVASPLAPARRLRRFSKSDNM</sequence>
<name>A0A9W8M5K5_9FUNG</name>
<dbReference type="EMBL" id="JANBUY010000016">
    <property type="protein sequence ID" value="KAJ2867557.1"/>
    <property type="molecule type" value="Genomic_DNA"/>
</dbReference>
<proteinExistence type="predicted"/>
<evidence type="ECO:0000313" key="1">
    <source>
        <dbReference type="EMBL" id="KAJ2867557.1"/>
    </source>
</evidence>
<dbReference type="PANTHER" id="PTHR21678:SF0">
    <property type="entry name" value="C3H1-TYPE DOMAIN-CONTAINING PROTEIN"/>
    <property type="match status" value="1"/>
</dbReference>
<dbReference type="Proteomes" id="UP001140074">
    <property type="component" value="Unassembled WGS sequence"/>
</dbReference>
<accession>A0A9W8M5K5</accession>
<dbReference type="InterPro" id="IPR039884">
    <property type="entry name" value="R3HC1/R3HCL"/>
</dbReference>
<protein>
    <submittedName>
        <fullName evidence="1">Uncharacterized protein</fullName>
    </submittedName>
</protein>
<organism evidence="1 2">
    <name type="scientific">Coemansia aciculifera</name>
    <dbReference type="NCBI Taxonomy" id="417176"/>
    <lineage>
        <taxon>Eukaryota</taxon>
        <taxon>Fungi</taxon>
        <taxon>Fungi incertae sedis</taxon>
        <taxon>Zoopagomycota</taxon>
        <taxon>Kickxellomycotina</taxon>
        <taxon>Kickxellomycetes</taxon>
        <taxon>Kickxellales</taxon>
        <taxon>Kickxellaceae</taxon>
        <taxon>Coemansia</taxon>
    </lineage>
</organism>
<gene>
    <name evidence="1" type="ORF">GGH94_000733</name>
</gene>
<dbReference type="InterPro" id="IPR012677">
    <property type="entry name" value="Nucleotide-bd_a/b_plait_sf"/>
</dbReference>
<keyword evidence="2" id="KW-1185">Reference proteome</keyword>
<dbReference type="AlphaFoldDB" id="A0A9W8M5K5"/>